<dbReference type="GO" id="GO:0045505">
    <property type="term" value="F:dynein intermediate chain binding"/>
    <property type="evidence" value="ECO:0007669"/>
    <property type="project" value="InterPro"/>
</dbReference>
<dbReference type="AlphaFoldDB" id="K1Q4N4"/>
<dbReference type="InterPro" id="IPR041228">
    <property type="entry name" value="Dynein_C"/>
</dbReference>
<dbReference type="InParanoid" id="K1Q4N4"/>
<gene>
    <name evidence="2" type="ORF">CGI_10007325</name>
</gene>
<dbReference type="PANTHER" id="PTHR46961:SF21">
    <property type="entry name" value="LOW QUALITY PROTEIN: DYNEIN BETA CHAIN, FLAGELLAR OUTER ARM-LIKE"/>
    <property type="match status" value="1"/>
</dbReference>
<dbReference type="Pfam" id="PF18199">
    <property type="entry name" value="Dynein_C"/>
    <property type="match status" value="1"/>
</dbReference>
<accession>K1Q4N4</accession>
<dbReference type="GO" id="GO:0051959">
    <property type="term" value="F:dynein light intermediate chain binding"/>
    <property type="evidence" value="ECO:0007669"/>
    <property type="project" value="InterPro"/>
</dbReference>
<dbReference type="PANTHER" id="PTHR46961">
    <property type="entry name" value="DYNEIN HEAVY CHAIN 1, AXONEMAL-LIKE PROTEIN"/>
    <property type="match status" value="1"/>
</dbReference>
<feature type="domain" description="Dynein heavy chain C-terminal" evidence="1">
    <location>
        <begin position="1"/>
        <end position="243"/>
    </location>
</feature>
<dbReference type="Gene3D" id="3.10.490.20">
    <property type="match status" value="1"/>
</dbReference>
<dbReference type="InterPro" id="IPR026983">
    <property type="entry name" value="DHC"/>
</dbReference>
<dbReference type="Gene3D" id="1.20.1270.280">
    <property type="match status" value="1"/>
</dbReference>
<organism evidence="2">
    <name type="scientific">Magallana gigas</name>
    <name type="common">Pacific oyster</name>
    <name type="synonym">Crassostrea gigas</name>
    <dbReference type="NCBI Taxonomy" id="29159"/>
    <lineage>
        <taxon>Eukaryota</taxon>
        <taxon>Metazoa</taxon>
        <taxon>Spiralia</taxon>
        <taxon>Lophotrochozoa</taxon>
        <taxon>Mollusca</taxon>
        <taxon>Bivalvia</taxon>
        <taxon>Autobranchia</taxon>
        <taxon>Pteriomorphia</taxon>
        <taxon>Ostreida</taxon>
        <taxon>Ostreoidea</taxon>
        <taxon>Ostreidae</taxon>
        <taxon>Magallana</taxon>
    </lineage>
</organism>
<proteinExistence type="predicted"/>
<dbReference type="GO" id="GO:0030286">
    <property type="term" value="C:dynein complex"/>
    <property type="evidence" value="ECO:0007669"/>
    <property type="project" value="InterPro"/>
</dbReference>
<dbReference type="EMBL" id="JH817983">
    <property type="protein sequence ID" value="EKC23850.1"/>
    <property type="molecule type" value="Genomic_DNA"/>
</dbReference>
<name>K1Q4N4_MAGGI</name>
<dbReference type="InterPro" id="IPR043160">
    <property type="entry name" value="Dynein_C_barrel"/>
</dbReference>
<protein>
    <submittedName>
        <fullName evidence="2">Dynein beta chain, ciliary</fullName>
    </submittedName>
</protein>
<sequence>MNNSLCHMRQQIHELQGCLLAGPEAITKELLPTACSLQEEHVPVSWIHPNCQPSTHSLVSWLDDLKKRHDQLHNWVKHNMVPIFKNGTLENPTIAAGHLGKVWLGGLVNPQALLVAIRQEKAIVAQCSMSEISFECIVMDNINTDEYDLDEGGMFISDIHLQAAAWDYENDCLKDPVSSLYNIPYMYMKPVLTAEQADKINKQTIYPCPIFMNKSRQVQTTTVNLNCPVPVDKWKMARVALILDPGVFLSLVLL</sequence>
<dbReference type="GO" id="GO:0007018">
    <property type="term" value="P:microtubule-based movement"/>
    <property type="evidence" value="ECO:0007669"/>
    <property type="project" value="InterPro"/>
</dbReference>
<evidence type="ECO:0000313" key="2">
    <source>
        <dbReference type="EMBL" id="EKC23850.1"/>
    </source>
</evidence>
<reference evidence="2" key="1">
    <citation type="journal article" date="2012" name="Nature">
        <title>The oyster genome reveals stress adaptation and complexity of shell formation.</title>
        <authorList>
            <person name="Zhang G."/>
            <person name="Fang X."/>
            <person name="Guo X."/>
            <person name="Li L."/>
            <person name="Luo R."/>
            <person name="Xu F."/>
            <person name="Yang P."/>
            <person name="Zhang L."/>
            <person name="Wang X."/>
            <person name="Qi H."/>
            <person name="Xiong Z."/>
            <person name="Que H."/>
            <person name="Xie Y."/>
            <person name="Holland P.W."/>
            <person name="Paps J."/>
            <person name="Zhu Y."/>
            <person name="Wu F."/>
            <person name="Chen Y."/>
            <person name="Wang J."/>
            <person name="Peng C."/>
            <person name="Meng J."/>
            <person name="Yang L."/>
            <person name="Liu J."/>
            <person name="Wen B."/>
            <person name="Zhang N."/>
            <person name="Huang Z."/>
            <person name="Zhu Q."/>
            <person name="Feng Y."/>
            <person name="Mount A."/>
            <person name="Hedgecock D."/>
            <person name="Xu Z."/>
            <person name="Liu Y."/>
            <person name="Domazet-Loso T."/>
            <person name="Du Y."/>
            <person name="Sun X."/>
            <person name="Zhang S."/>
            <person name="Liu B."/>
            <person name="Cheng P."/>
            <person name="Jiang X."/>
            <person name="Li J."/>
            <person name="Fan D."/>
            <person name="Wang W."/>
            <person name="Fu W."/>
            <person name="Wang T."/>
            <person name="Wang B."/>
            <person name="Zhang J."/>
            <person name="Peng Z."/>
            <person name="Li Y."/>
            <person name="Li N."/>
            <person name="Wang J."/>
            <person name="Chen M."/>
            <person name="He Y."/>
            <person name="Tan F."/>
            <person name="Song X."/>
            <person name="Zheng Q."/>
            <person name="Huang R."/>
            <person name="Yang H."/>
            <person name="Du X."/>
            <person name="Chen L."/>
            <person name="Yang M."/>
            <person name="Gaffney P.M."/>
            <person name="Wang S."/>
            <person name="Luo L."/>
            <person name="She Z."/>
            <person name="Ming Y."/>
            <person name="Huang W."/>
            <person name="Zhang S."/>
            <person name="Huang B."/>
            <person name="Zhang Y."/>
            <person name="Qu T."/>
            <person name="Ni P."/>
            <person name="Miao G."/>
            <person name="Wang J."/>
            <person name="Wang Q."/>
            <person name="Steinberg C.E."/>
            <person name="Wang H."/>
            <person name="Li N."/>
            <person name="Qian L."/>
            <person name="Zhang G."/>
            <person name="Li Y."/>
            <person name="Yang H."/>
            <person name="Liu X."/>
            <person name="Wang J."/>
            <person name="Yin Y."/>
            <person name="Wang J."/>
        </authorList>
    </citation>
    <scope>NUCLEOTIDE SEQUENCE [LARGE SCALE GENOMIC DNA]</scope>
    <source>
        <strain evidence="2">05x7-T-G4-1.051#20</strain>
    </source>
</reference>
<dbReference type="HOGENOM" id="CLU_1095184_0_0_1"/>
<evidence type="ECO:0000259" key="1">
    <source>
        <dbReference type="Pfam" id="PF18199"/>
    </source>
</evidence>